<organism evidence="1 2">
    <name type="scientific">Sediminibacillus dalangtanensis</name>
    <dbReference type="NCBI Taxonomy" id="2729421"/>
    <lineage>
        <taxon>Bacteria</taxon>
        <taxon>Bacillati</taxon>
        <taxon>Bacillota</taxon>
        <taxon>Bacilli</taxon>
        <taxon>Bacillales</taxon>
        <taxon>Bacillaceae</taxon>
        <taxon>Sediminibacillus</taxon>
    </lineage>
</organism>
<proteinExistence type="predicted"/>
<reference evidence="1 2" key="1">
    <citation type="submission" date="2019-12" db="EMBL/GenBank/DDBJ databases">
        <title>The whole genome sequencing of a strain isolated from a Mars analog, Dalangtan Playa.</title>
        <authorList>
            <person name="Huang T."/>
        </authorList>
    </citation>
    <scope>NUCLEOTIDE SEQUENCE [LARGE SCALE GENOMIC DNA]</scope>
    <source>
        <strain evidence="1 2">DP4-553-S</strain>
    </source>
</reference>
<dbReference type="Proteomes" id="UP000665043">
    <property type="component" value="Chromosome"/>
</dbReference>
<dbReference type="RefSeq" id="WP_209368183.1">
    <property type="nucleotide sequence ID" value="NZ_CP046956.1"/>
</dbReference>
<dbReference type="EMBL" id="CP046956">
    <property type="protein sequence ID" value="QTM99063.1"/>
    <property type="molecule type" value="Genomic_DNA"/>
</dbReference>
<protein>
    <submittedName>
        <fullName evidence="1">Uncharacterized protein</fullName>
    </submittedName>
</protein>
<name>A0ABX7VRC5_9BACI</name>
<accession>A0ABX7VRC5</accession>
<gene>
    <name evidence="1" type="ORF">ERJ70_06960</name>
</gene>
<sequence length="169" mass="19524">MRLPATDLGIMAEHLATHEGVINKLKIYYATVRNSALRNLLHTHLQVLRNHVRAMLILIDPNQQGPYHLHEMEDVHLNFGNEQFSEQEKDITLEARATAKLMSSNNFMSALMMNDANVKHVHIEMALQEVRLQSLYSEIVHHINGDFTPKVTEKMQLLTMQKYYHVLGE</sequence>
<evidence type="ECO:0000313" key="2">
    <source>
        <dbReference type="Proteomes" id="UP000665043"/>
    </source>
</evidence>
<keyword evidence="2" id="KW-1185">Reference proteome</keyword>
<evidence type="ECO:0000313" key="1">
    <source>
        <dbReference type="EMBL" id="QTM99063.1"/>
    </source>
</evidence>